<dbReference type="AlphaFoldDB" id="A0A9P9IHM6"/>
<keyword evidence="1" id="KW-0732">Signal</keyword>
<keyword evidence="3" id="KW-1185">Reference proteome</keyword>
<feature type="chain" id="PRO_5040396376" evidence="1">
    <location>
        <begin position="17"/>
        <end position="174"/>
    </location>
</feature>
<dbReference type="Proteomes" id="UP000700596">
    <property type="component" value="Unassembled WGS sequence"/>
</dbReference>
<comment type="caution">
    <text evidence="2">The sequence shown here is derived from an EMBL/GenBank/DDBJ whole genome shotgun (WGS) entry which is preliminary data.</text>
</comment>
<accession>A0A9P9IHM6</accession>
<dbReference type="EMBL" id="JAGMWT010000011">
    <property type="protein sequence ID" value="KAH7119660.1"/>
    <property type="molecule type" value="Genomic_DNA"/>
</dbReference>
<feature type="signal peptide" evidence="1">
    <location>
        <begin position="1"/>
        <end position="16"/>
    </location>
</feature>
<dbReference type="OrthoDB" id="3793724at2759"/>
<organism evidence="2 3">
    <name type="scientific">Dendryphion nanum</name>
    <dbReference type="NCBI Taxonomy" id="256645"/>
    <lineage>
        <taxon>Eukaryota</taxon>
        <taxon>Fungi</taxon>
        <taxon>Dikarya</taxon>
        <taxon>Ascomycota</taxon>
        <taxon>Pezizomycotina</taxon>
        <taxon>Dothideomycetes</taxon>
        <taxon>Pleosporomycetidae</taxon>
        <taxon>Pleosporales</taxon>
        <taxon>Torulaceae</taxon>
        <taxon>Dendryphion</taxon>
    </lineage>
</organism>
<evidence type="ECO:0000313" key="3">
    <source>
        <dbReference type="Proteomes" id="UP000700596"/>
    </source>
</evidence>
<protein>
    <submittedName>
        <fullName evidence="2">Uncharacterized protein</fullName>
    </submittedName>
</protein>
<gene>
    <name evidence="2" type="ORF">B0J11DRAFT_65616</name>
</gene>
<reference evidence="2" key="1">
    <citation type="journal article" date="2021" name="Nat. Commun.">
        <title>Genetic determinants of endophytism in the Arabidopsis root mycobiome.</title>
        <authorList>
            <person name="Mesny F."/>
            <person name="Miyauchi S."/>
            <person name="Thiergart T."/>
            <person name="Pickel B."/>
            <person name="Atanasova L."/>
            <person name="Karlsson M."/>
            <person name="Huettel B."/>
            <person name="Barry K.W."/>
            <person name="Haridas S."/>
            <person name="Chen C."/>
            <person name="Bauer D."/>
            <person name="Andreopoulos W."/>
            <person name="Pangilinan J."/>
            <person name="LaButti K."/>
            <person name="Riley R."/>
            <person name="Lipzen A."/>
            <person name="Clum A."/>
            <person name="Drula E."/>
            <person name="Henrissat B."/>
            <person name="Kohler A."/>
            <person name="Grigoriev I.V."/>
            <person name="Martin F.M."/>
            <person name="Hacquard S."/>
        </authorList>
    </citation>
    <scope>NUCLEOTIDE SEQUENCE</scope>
    <source>
        <strain evidence="2">MPI-CAGE-CH-0243</strain>
    </source>
</reference>
<evidence type="ECO:0000256" key="1">
    <source>
        <dbReference type="SAM" id="SignalP"/>
    </source>
</evidence>
<name>A0A9P9IHM6_9PLEO</name>
<sequence length="174" mass="18762">MRSFIPLATILPVALAWNPKVCNGAGGCVGTTWSVPDPFRCPDGTRLNTQQTASNSIDTSNGSYEIVSKVDFPTSCLRGVKPADTDVLVLHTTEFKQKMFVFLTEVCNEKAPTVDCYLQNPNPGTTTICQVVDTSGQNCVMNPKAGECERWGTSAGRTHCKGWTPAQVETPTTS</sequence>
<proteinExistence type="predicted"/>
<evidence type="ECO:0000313" key="2">
    <source>
        <dbReference type="EMBL" id="KAH7119660.1"/>
    </source>
</evidence>